<dbReference type="RefSeq" id="WP_052744067.1">
    <property type="nucleotide sequence ID" value="NZ_LN829118.1"/>
</dbReference>
<proteinExistence type="predicted"/>
<dbReference type="GO" id="GO:0016740">
    <property type="term" value="F:transferase activity"/>
    <property type="evidence" value="ECO:0007669"/>
    <property type="project" value="UniProtKB-KW"/>
</dbReference>
<dbReference type="InterPro" id="IPR036568">
    <property type="entry name" value="GGCT-like_sf"/>
</dbReference>
<sequence length="138" mass="15163">MSEDDRYHLFVYGTLMRAASGALGARERQRLACGATTLGAAWVTGQLYDLGGYPGAVLADENRGVVVHGEVMRLADPDAVFRWLDPYEDVTPGGSPSDLYRRILTCATLANGTRRGCWIYTLRRAPDGLKVLSNGRWQ</sequence>
<dbReference type="Pfam" id="PF06094">
    <property type="entry name" value="GGACT"/>
    <property type="match status" value="1"/>
</dbReference>
<reference evidence="3" key="1">
    <citation type="submission" date="2015-02" db="EMBL/GenBank/DDBJ databases">
        <authorList>
            <person name="Chooi Y.-H."/>
        </authorList>
    </citation>
    <scope>NUCLEOTIDE SEQUENCE [LARGE SCALE GENOMIC DNA]</scope>
    <source>
        <strain evidence="3">strain Y</strain>
    </source>
</reference>
<dbReference type="KEGG" id="fil:BN1229_v1_3924"/>
<evidence type="ECO:0000259" key="1">
    <source>
        <dbReference type="Pfam" id="PF06094"/>
    </source>
</evidence>
<dbReference type="KEGG" id="fiy:BN1229_v1_3912"/>
<gene>
    <name evidence="2" type="ORF">YBN1229_v1_3912</name>
</gene>
<name>A0A0D6JKI5_9HYPH</name>
<dbReference type="AlphaFoldDB" id="A0A0D6JKI5"/>
<dbReference type="EMBL" id="LN829119">
    <property type="protein sequence ID" value="CPR22479.1"/>
    <property type="molecule type" value="Genomic_DNA"/>
</dbReference>
<evidence type="ECO:0000313" key="2">
    <source>
        <dbReference type="EMBL" id="CPR22479.1"/>
    </source>
</evidence>
<dbReference type="OrthoDB" id="482277at2"/>
<accession>A0A0D6JKI5</accession>
<keyword evidence="3" id="KW-1185">Reference proteome</keyword>
<dbReference type="InterPro" id="IPR013024">
    <property type="entry name" value="GGCT-like"/>
</dbReference>
<evidence type="ECO:0000313" key="3">
    <source>
        <dbReference type="Proteomes" id="UP000033187"/>
    </source>
</evidence>
<organism evidence="2 3">
    <name type="scientific">Candidatus Filomicrobium marinum</name>
    <dbReference type="NCBI Taxonomy" id="1608628"/>
    <lineage>
        <taxon>Bacteria</taxon>
        <taxon>Pseudomonadati</taxon>
        <taxon>Pseudomonadota</taxon>
        <taxon>Alphaproteobacteria</taxon>
        <taxon>Hyphomicrobiales</taxon>
        <taxon>Hyphomicrobiaceae</taxon>
        <taxon>Filomicrobium</taxon>
    </lineage>
</organism>
<dbReference type="CDD" id="cd06661">
    <property type="entry name" value="GGCT_like"/>
    <property type="match status" value="1"/>
</dbReference>
<dbReference type="Proteomes" id="UP000033187">
    <property type="component" value="Chromosome 1"/>
</dbReference>
<keyword evidence="2" id="KW-0808">Transferase</keyword>
<protein>
    <submittedName>
        <fullName evidence="2">Putative Gamma-glutamylcyclotransferase family protein YtfP</fullName>
    </submittedName>
</protein>
<feature type="domain" description="Gamma-glutamylcyclotransferase AIG2-like" evidence="1">
    <location>
        <begin position="9"/>
        <end position="138"/>
    </location>
</feature>
<dbReference type="Gene3D" id="3.10.490.10">
    <property type="entry name" value="Gamma-glutamyl cyclotransferase-like"/>
    <property type="match status" value="1"/>
</dbReference>
<dbReference type="InterPro" id="IPR009288">
    <property type="entry name" value="AIG2-like_dom"/>
</dbReference>
<dbReference type="SUPFAM" id="SSF110857">
    <property type="entry name" value="Gamma-glutamyl cyclotransferase-like"/>
    <property type="match status" value="1"/>
</dbReference>